<dbReference type="RefSeq" id="WP_100426509.1">
    <property type="nucleotide sequence ID" value="NZ_PGEX01000001.1"/>
</dbReference>
<dbReference type="Proteomes" id="UP000231134">
    <property type="component" value="Unassembled WGS sequence"/>
</dbReference>
<comment type="caution">
    <text evidence="1">The sequence shown here is derived from an EMBL/GenBank/DDBJ whole genome shotgun (WGS) entry which is preliminary data.</text>
</comment>
<dbReference type="EMBL" id="PGEX01000001">
    <property type="protein sequence ID" value="PJJ42663.1"/>
    <property type="molecule type" value="Genomic_DNA"/>
</dbReference>
<dbReference type="AlphaFoldDB" id="A0A2M9AAN0"/>
<accession>A0A2M9AAN0</accession>
<protein>
    <submittedName>
        <fullName evidence="1">Uncharacterized protein</fullName>
    </submittedName>
</protein>
<gene>
    <name evidence="1" type="ORF">BGX16_2704</name>
</gene>
<dbReference type="InterPro" id="IPR029044">
    <property type="entry name" value="Nucleotide-diphossugar_trans"/>
</dbReference>
<keyword evidence="2" id="KW-1185">Reference proteome</keyword>
<dbReference type="SUPFAM" id="SSF53448">
    <property type="entry name" value="Nucleotide-diphospho-sugar transferases"/>
    <property type="match status" value="1"/>
</dbReference>
<evidence type="ECO:0000313" key="2">
    <source>
        <dbReference type="Proteomes" id="UP000231134"/>
    </source>
</evidence>
<dbReference type="OrthoDB" id="9793371at2"/>
<name>A0A2M9AAN0_9BACT</name>
<proteinExistence type="predicted"/>
<evidence type="ECO:0000313" key="1">
    <source>
        <dbReference type="EMBL" id="PJJ42663.1"/>
    </source>
</evidence>
<sequence>MQKQFDIIVLSKERLCPSIEDRALGWFFAENFSEVLPELDAEWTILVSPGIRMTRDFLNAVADICVEFPYADAFAPRVLHAESHQVFSSGFLIDQKRGLEEEFRSNRDREIRPIASVSPECGIYSTRLLHALHGFDPEFKTDIRFFDLGLRALHLGANLFATPRIEIESVAAKQYSKPDRIRELGRVYYKDLDIIQYLKFALRHPAALNALFKNRKQLNAKSLAVTELSRFSKEMFEKVSTR</sequence>
<organism evidence="1 2">
    <name type="scientific">Hallerella succinigenes</name>
    <dbReference type="NCBI Taxonomy" id="1896222"/>
    <lineage>
        <taxon>Bacteria</taxon>
        <taxon>Pseudomonadati</taxon>
        <taxon>Fibrobacterota</taxon>
        <taxon>Fibrobacteria</taxon>
        <taxon>Fibrobacterales</taxon>
        <taxon>Fibrobacteraceae</taxon>
        <taxon>Hallerella</taxon>
    </lineage>
</organism>
<reference evidence="1 2" key="1">
    <citation type="submission" date="2017-11" db="EMBL/GenBank/DDBJ databases">
        <title>Animal gut microbial communities from fecal samples from Wisconsin, USA.</title>
        <authorList>
            <person name="Neumann A."/>
        </authorList>
    </citation>
    <scope>NUCLEOTIDE SEQUENCE [LARGE SCALE GENOMIC DNA]</scope>
    <source>
        <strain evidence="1 2">UWS3</strain>
    </source>
</reference>